<keyword evidence="2 4" id="KW-0238">DNA-binding</keyword>
<dbReference type="Proteomes" id="UP000293852">
    <property type="component" value="Unassembled WGS sequence"/>
</dbReference>
<dbReference type="InterPro" id="IPR009057">
    <property type="entry name" value="Homeodomain-like_sf"/>
</dbReference>
<sequence length="229" mass="24412">MDVLWGRKAPRGRGPRPQLTVEQIVGAAVEIADADGLATVTMQRLADRFGFTAMSLYRYVPGRPELVTLMIDAAMGAAPAGDRPEEWRLALHAWAIDLHTVFRRHPWLASATLQARPLGPHELSWIERAVATLRGTGLTGPEQVDAALVIVGHLRTAVQAEAGIAADDGARLAAGLHETLREHATDFPALAEAAADGAFGPHDNDGFAFGLRCILDGLAATIAARDEAH</sequence>
<dbReference type="Pfam" id="PF02909">
    <property type="entry name" value="TetR_C_1"/>
    <property type="match status" value="1"/>
</dbReference>
<evidence type="ECO:0000256" key="1">
    <source>
        <dbReference type="ARBA" id="ARBA00023015"/>
    </source>
</evidence>
<feature type="domain" description="HTH tetR-type" evidence="5">
    <location>
        <begin position="18"/>
        <end position="78"/>
    </location>
</feature>
<dbReference type="SUPFAM" id="SSF48498">
    <property type="entry name" value="Tetracyclin repressor-like, C-terminal domain"/>
    <property type="match status" value="1"/>
</dbReference>
<evidence type="ECO:0000256" key="3">
    <source>
        <dbReference type="ARBA" id="ARBA00023163"/>
    </source>
</evidence>
<evidence type="ECO:0000256" key="4">
    <source>
        <dbReference type="PROSITE-ProRule" id="PRU00335"/>
    </source>
</evidence>
<dbReference type="AlphaFoldDB" id="A0A4V2EYA1"/>
<reference evidence="6 7" key="1">
    <citation type="submission" date="2019-02" db="EMBL/GenBank/DDBJ databases">
        <title>Sequencing the genomes of 1000 actinobacteria strains.</title>
        <authorList>
            <person name="Klenk H.-P."/>
        </authorList>
    </citation>
    <scope>NUCLEOTIDE SEQUENCE [LARGE SCALE GENOMIC DNA]</scope>
    <source>
        <strain evidence="6 7">DSM 16932</strain>
    </source>
</reference>
<evidence type="ECO:0000313" key="6">
    <source>
        <dbReference type="EMBL" id="RZS62270.1"/>
    </source>
</evidence>
<dbReference type="InterPro" id="IPR036271">
    <property type="entry name" value="Tet_transcr_reg_TetR-rel_C_sf"/>
</dbReference>
<dbReference type="OrthoDB" id="2570341at2"/>
<proteinExistence type="predicted"/>
<evidence type="ECO:0000313" key="7">
    <source>
        <dbReference type="Proteomes" id="UP000293852"/>
    </source>
</evidence>
<accession>A0A4V2EYA1</accession>
<dbReference type="PANTHER" id="PTHR30055:SF151">
    <property type="entry name" value="TRANSCRIPTIONAL REGULATORY PROTEIN"/>
    <property type="match status" value="1"/>
</dbReference>
<keyword evidence="3" id="KW-0804">Transcription</keyword>
<dbReference type="EMBL" id="SGWX01000001">
    <property type="protein sequence ID" value="RZS62270.1"/>
    <property type="molecule type" value="Genomic_DNA"/>
</dbReference>
<comment type="caution">
    <text evidence="6">The sequence shown here is derived from an EMBL/GenBank/DDBJ whole genome shotgun (WGS) entry which is preliminary data.</text>
</comment>
<organism evidence="6 7">
    <name type="scientific">Xylanimonas ulmi</name>
    <dbReference type="NCBI Taxonomy" id="228973"/>
    <lineage>
        <taxon>Bacteria</taxon>
        <taxon>Bacillati</taxon>
        <taxon>Actinomycetota</taxon>
        <taxon>Actinomycetes</taxon>
        <taxon>Micrococcales</taxon>
        <taxon>Promicromonosporaceae</taxon>
        <taxon>Xylanimonas</taxon>
    </lineage>
</organism>
<dbReference type="SUPFAM" id="SSF46689">
    <property type="entry name" value="Homeodomain-like"/>
    <property type="match status" value="1"/>
</dbReference>
<dbReference type="InterPro" id="IPR001647">
    <property type="entry name" value="HTH_TetR"/>
</dbReference>
<gene>
    <name evidence="6" type="ORF">EV386_2598</name>
</gene>
<dbReference type="RefSeq" id="WP_130415592.1">
    <property type="nucleotide sequence ID" value="NZ_SGWX01000001.1"/>
</dbReference>
<dbReference type="InterPro" id="IPR050109">
    <property type="entry name" value="HTH-type_TetR-like_transc_reg"/>
</dbReference>
<dbReference type="GO" id="GO:0045892">
    <property type="term" value="P:negative regulation of DNA-templated transcription"/>
    <property type="evidence" value="ECO:0007669"/>
    <property type="project" value="InterPro"/>
</dbReference>
<dbReference type="PANTHER" id="PTHR30055">
    <property type="entry name" value="HTH-TYPE TRANSCRIPTIONAL REGULATOR RUTR"/>
    <property type="match status" value="1"/>
</dbReference>
<evidence type="ECO:0000256" key="2">
    <source>
        <dbReference type="ARBA" id="ARBA00023125"/>
    </source>
</evidence>
<dbReference type="GO" id="GO:0003700">
    <property type="term" value="F:DNA-binding transcription factor activity"/>
    <property type="evidence" value="ECO:0007669"/>
    <property type="project" value="TreeGrafter"/>
</dbReference>
<name>A0A4V2EYA1_9MICO</name>
<dbReference type="PROSITE" id="PS50977">
    <property type="entry name" value="HTH_TETR_2"/>
    <property type="match status" value="1"/>
</dbReference>
<keyword evidence="1" id="KW-0805">Transcription regulation</keyword>
<dbReference type="InterPro" id="IPR004111">
    <property type="entry name" value="Repressor_TetR_C"/>
</dbReference>
<keyword evidence="7" id="KW-1185">Reference proteome</keyword>
<dbReference type="Gene3D" id="1.10.357.10">
    <property type="entry name" value="Tetracycline Repressor, domain 2"/>
    <property type="match status" value="1"/>
</dbReference>
<protein>
    <submittedName>
        <fullName evidence="6">TetR family transcriptional regulator</fullName>
    </submittedName>
</protein>
<dbReference type="Gene3D" id="1.10.10.60">
    <property type="entry name" value="Homeodomain-like"/>
    <property type="match status" value="1"/>
</dbReference>
<evidence type="ECO:0000259" key="5">
    <source>
        <dbReference type="PROSITE" id="PS50977"/>
    </source>
</evidence>
<feature type="DNA-binding region" description="H-T-H motif" evidence="4">
    <location>
        <begin position="41"/>
        <end position="60"/>
    </location>
</feature>
<dbReference type="GO" id="GO:0000976">
    <property type="term" value="F:transcription cis-regulatory region binding"/>
    <property type="evidence" value="ECO:0007669"/>
    <property type="project" value="TreeGrafter"/>
</dbReference>